<sequence length="119" mass="13497">MGNLHCGDAKNRTDSRLLDQDHTCVECHMSRTASHERINPLTMNCRKHNKYHSTVDATIRVYFARRDTSSLNSAPSEQLRSTYWPSTSKTPALGSDRMDRSTNDSSACNLQTLPEIVHF</sequence>
<feature type="compositionally biased region" description="Polar residues" evidence="1">
    <location>
        <begin position="70"/>
        <end position="90"/>
    </location>
</feature>
<accession>A0A914RX76</accession>
<keyword evidence="2" id="KW-1185">Reference proteome</keyword>
<reference evidence="3" key="1">
    <citation type="submission" date="2022-11" db="UniProtKB">
        <authorList>
            <consortium name="WormBaseParasite"/>
        </authorList>
    </citation>
    <scope>IDENTIFICATION</scope>
</reference>
<name>A0A914RX76_PAREQ</name>
<protein>
    <submittedName>
        <fullName evidence="3">Uncharacterized protein</fullName>
    </submittedName>
</protein>
<dbReference type="AlphaFoldDB" id="A0A914RX76"/>
<organism evidence="2 3">
    <name type="scientific">Parascaris equorum</name>
    <name type="common">Equine roundworm</name>
    <dbReference type="NCBI Taxonomy" id="6256"/>
    <lineage>
        <taxon>Eukaryota</taxon>
        <taxon>Metazoa</taxon>
        <taxon>Ecdysozoa</taxon>
        <taxon>Nematoda</taxon>
        <taxon>Chromadorea</taxon>
        <taxon>Rhabditida</taxon>
        <taxon>Spirurina</taxon>
        <taxon>Ascaridomorpha</taxon>
        <taxon>Ascaridoidea</taxon>
        <taxon>Ascarididae</taxon>
        <taxon>Parascaris</taxon>
    </lineage>
</organism>
<dbReference type="WBParaSite" id="PEQ_0000662001-mRNA-1">
    <property type="protein sequence ID" value="PEQ_0000662001-mRNA-1"/>
    <property type="gene ID" value="PEQ_0000662001"/>
</dbReference>
<dbReference type="Proteomes" id="UP000887564">
    <property type="component" value="Unplaced"/>
</dbReference>
<evidence type="ECO:0000256" key="1">
    <source>
        <dbReference type="SAM" id="MobiDB-lite"/>
    </source>
</evidence>
<feature type="region of interest" description="Disordered" evidence="1">
    <location>
        <begin position="70"/>
        <end position="106"/>
    </location>
</feature>
<evidence type="ECO:0000313" key="2">
    <source>
        <dbReference type="Proteomes" id="UP000887564"/>
    </source>
</evidence>
<evidence type="ECO:0000313" key="3">
    <source>
        <dbReference type="WBParaSite" id="PEQ_0000662001-mRNA-1"/>
    </source>
</evidence>
<proteinExistence type="predicted"/>